<proteinExistence type="predicted"/>
<organism evidence="2 3">
    <name type="scientific">Schizothecium vesticola</name>
    <dbReference type="NCBI Taxonomy" id="314040"/>
    <lineage>
        <taxon>Eukaryota</taxon>
        <taxon>Fungi</taxon>
        <taxon>Dikarya</taxon>
        <taxon>Ascomycota</taxon>
        <taxon>Pezizomycotina</taxon>
        <taxon>Sordariomycetes</taxon>
        <taxon>Sordariomycetidae</taxon>
        <taxon>Sordariales</taxon>
        <taxon>Schizotheciaceae</taxon>
        <taxon>Schizothecium</taxon>
    </lineage>
</organism>
<comment type="caution">
    <text evidence="2">The sequence shown here is derived from an EMBL/GenBank/DDBJ whole genome shotgun (WGS) entry which is preliminary data.</text>
</comment>
<evidence type="ECO:0000313" key="2">
    <source>
        <dbReference type="EMBL" id="KAK0752405.1"/>
    </source>
</evidence>
<keyword evidence="3" id="KW-1185">Reference proteome</keyword>
<reference evidence="2" key="1">
    <citation type="submission" date="2023-06" db="EMBL/GenBank/DDBJ databases">
        <title>Genome-scale phylogeny and comparative genomics of the fungal order Sordariales.</title>
        <authorList>
            <consortium name="Lawrence Berkeley National Laboratory"/>
            <person name="Hensen N."/>
            <person name="Bonometti L."/>
            <person name="Westerberg I."/>
            <person name="Brannstrom I.O."/>
            <person name="Guillou S."/>
            <person name="Cros-Aarteil S."/>
            <person name="Calhoun S."/>
            <person name="Haridas S."/>
            <person name="Kuo A."/>
            <person name="Mondo S."/>
            <person name="Pangilinan J."/>
            <person name="Riley R."/>
            <person name="LaButti K."/>
            <person name="Andreopoulos B."/>
            <person name="Lipzen A."/>
            <person name="Chen C."/>
            <person name="Yanf M."/>
            <person name="Daum C."/>
            <person name="Ng V."/>
            <person name="Clum A."/>
            <person name="Steindorff A."/>
            <person name="Ohm R."/>
            <person name="Martin F."/>
            <person name="Silar P."/>
            <person name="Natvig D."/>
            <person name="Lalanne C."/>
            <person name="Gautier V."/>
            <person name="Ament-velasquez S.L."/>
            <person name="Kruys A."/>
            <person name="Hutchinson M.I."/>
            <person name="Powell A.J."/>
            <person name="Barry K."/>
            <person name="Miller A.N."/>
            <person name="Grigoriev I.V."/>
            <person name="Debuchy R."/>
            <person name="Gladieux P."/>
            <person name="Thoren M.H."/>
            <person name="Johannesson H."/>
        </authorList>
    </citation>
    <scope>NUCLEOTIDE SEQUENCE</scope>
    <source>
        <strain evidence="2">SMH3187-1</strain>
    </source>
</reference>
<dbReference type="Proteomes" id="UP001172155">
    <property type="component" value="Unassembled WGS sequence"/>
</dbReference>
<name>A0AA40F745_9PEZI</name>
<feature type="region of interest" description="Disordered" evidence="1">
    <location>
        <begin position="1"/>
        <end position="40"/>
    </location>
</feature>
<dbReference type="EMBL" id="JAUKUD010000002">
    <property type="protein sequence ID" value="KAK0752405.1"/>
    <property type="molecule type" value="Genomic_DNA"/>
</dbReference>
<evidence type="ECO:0000313" key="3">
    <source>
        <dbReference type="Proteomes" id="UP001172155"/>
    </source>
</evidence>
<dbReference type="InterPro" id="IPR021463">
    <property type="entry name" value="Methyltransf_34"/>
</dbReference>
<dbReference type="Pfam" id="PF11312">
    <property type="entry name" value="Methyltransf_34"/>
    <property type="match status" value="1"/>
</dbReference>
<dbReference type="AlphaFoldDB" id="A0AA40F745"/>
<accession>A0AA40F745</accession>
<gene>
    <name evidence="2" type="ORF">B0T18DRAFT_444670</name>
</gene>
<evidence type="ECO:0000256" key="1">
    <source>
        <dbReference type="SAM" id="MobiDB-lite"/>
    </source>
</evidence>
<protein>
    <submittedName>
        <fullName evidence="2">Uncharacterized protein</fullName>
    </submittedName>
</protein>
<sequence length="275" mass="28826">MVKKKDSSSGKVKNANVPSKKKFQPPNKKDSPSHSASSSATRHHQQLILDIYKTTFHSVLFSPTFTTTLQSVKQALFDRDFARAFGSPENLAVYAARYSPTRSLCYAAILTSLQPHLDAISSPTLPILSIGGGPSETVAVASFLASTSPTPTPTLSATLTLLDSAPWSGPVTALTTTLTTPSLPSLPPFLPPSHFTTTFLLADALTAPLPLQPTGAPVLVTLLFTLNELFTAAGVGATTKFLLGLTGAVAAGSLLLVVDSPGSYSETKASGGEWW</sequence>